<dbReference type="RefSeq" id="WP_014295871.1">
    <property type="nucleotide sequence ID" value="NC_016751.1"/>
</dbReference>
<dbReference type="EMBL" id="CP003257">
    <property type="protein sequence ID" value="AEX84799.1"/>
    <property type="molecule type" value="Genomic_DNA"/>
</dbReference>
<keyword evidence="2" id="KW-1185">Reference proteome</keyword>
<dbReference type="OrthoDB" id="45495at2"/>
<evidence type="ECO:0000313" key="1">
    <source>
        <dbReference type="EMBL" id="AEX84799.1"/>
    </source>
</evidence>
<reference evidence="1 2" key="1">
    <citation type="journal article" date="2012" name="J. Bacteriol.">
        <title>Complete Genome Sequence of the Thermophilic, Piezophilic, Heterotrophic Bacterium Marinitoga piezophila KA3.</title>
        <authorList>
            <person name="Lucas S."/>
            <person name="Han J."/>
            <person name="Lapidus A."/>
            <person name="Cheng J.F."/>
            <person name="Goodwin L.A."/>
            <person name="Pitluck S."/>
            <person name="Peters L."/>
            <person name="Mikhailova N."/>
            <person name="Teshima H."/>
            <person name="Detter J.C."/>
            <person name="Han C."/>
            <person name="Tapia R."/>
            <person name="Land M."/>
            <person name="Hauser L."/>
            <person name="Kyrpides N.C."/>
            <person name="Ivanova N."/>
            <person name="Pagani I."/>
            <person name="Vannier P."/>
            <person name="Oger P."/>
            <person name="Bartlett D.H."/>
            <person name="Noll K.M."/>
            <person name="Woyke T."/>
            <person name="Jebbar M."/>
        </authorList>
    </citation>
    <scope>NUCLEOTIDE SEQUENCE [LARGE SCALE GENOMIC DNA]</scope>
    <source>
        <strain evidence="2">DSM 14283 / JCM 11233 / KA3</strain>
    </source>
</reference>
<dbReference type="AlphaFoldDB" id="H2J4E4"/>
<dbReference type="eggNOG" id="COG1413">
    <property type="taxonomic scope" value="Bacteria"/>
</dbReference>
<sequence>MKREDVIQRIIEEKGVTAIPILIDMMEDSDAETYELIMDIIDIMGAEAKEYLFKEFLKRFNQKNLDDVVMLYLIDILSELECKELAPYLERMLELYSDERAFPIIIEALLRLTKDEKYLDILATYLNDEGEIQELAVMAMAELPVSKSINYLLNKYTENISKQQKALILDSIQKMLVKNKDLLPIVKEHPAGDEISEMLEWMLK</sequence>
<dbReference type="KEGG" id="mpz:Marpi_0350"/>
<proteinExistence type="predicted"/>
<dbReference type="STRING" id="443254.Marpi_0350"/>
<reference evidence="2" key="2">
    <citation type="submission" date="2012-01" db="EMBL/GenBank/DDBJ databases">
        <title>Complete sequence of chromosome of Marinitoga piezophila KA3.</title>
        <authorList>
            <person name="Lucas S."/>
            <person name="Han J."/>
            <person name="Lapidus A."/>
            <person name="Cheng J.-F."/>
            <person name="Goodwin L."/>
            <person name="Pitluck S."/>
            <person name="Peters L."/>
            <person name="Mikhailova N."/>
            <person name="Teshima H."/>
            <person name="Detter J.C."/>
            <person name="Han C."/>
            <person name="Tapia R."/>
            <person name="Land M."/>
            <person name="Hauser L."/>
            <person name="Kyrpides N."/>
            <person name="Ivanova N."/>
            <person name="Pagani I."/>
            <person name="Jebbar M."/>
            <person name="Vannier P."/>
            <person name="Oger P."/>
            <person name="Cario A."/>
            <person name="Bartlett D."/>
            <person name="Noll K.M."/>
            <person name="Woyke T."/>
        </authorList>
    </citation>
    <scope>NUCLEOTIDE SEQUENCE [LARGE SCALE GENOMIC DNA]</scope>
    <source>
        <strain evidence="2">DSM 14283 / JCM 11233 / KA3</strain>
    </source>
</reference>
<dbReference type="InterPro" id="IPR016024">
    <property type="entry name" value="ARM-type_fold"/>
</dbReference>
<protein>
    <recommendedName>
        <fullName evidence="3">HEAT repeat domain-containing protein</fullName>
    </recommendedName>
</protein>
<evidence type="ECO:0000313" key="2">
    <source>
        <dbReference type="Proteomes" id="UP000007161"/>
    </source>
</evidence>
<evidence type="ECO:0008006" key="3">
    <source>
        <dbReference type="Google" id="ProtNLM"/>
    </source>
</evidence>
<dbReference type="SUPFAM" id="SSF48371">
    <property type="entry name" value="ARM repeat"/>
    <property type="match status" value="1"/>
</dbReference>
<organism evidence="1 2">
    <name type="scientific">Marinitoga piezophila (strain DSM 14283 / JCM 11233 / KA3)</name>
    <dbReference type="NCBI Taxonomy" id="443254"/>
    <lineage>
        <taxon>Bacteria</taxon>
        <taxon>Thermotogati</taxon>
        <taxon>Thermotogota</taxon>
        <taxon>Thermotogae</taxon>
        <taxon>Petrotogales</taxon>
        <taxon>Petrotogaceae</taxon>
        <taxon>Marinitoga</taxon>
    </lineage>
</organism>
<name>H2J4E4_MARPK</name>
<accession>H2J4E4</accession>
<dbReference type="HOGENOM" id="CLU_103695_0_0_0"/>
<gene>
    <name evidence="1" type="ordered locus">Marpi_0350</name>
</gene>
<dbReference type="Proteomes" id="UP000007161">
    <property type="component" value="Chromosome"/>
</dbReference>